<evidence type="ECO:0000256" key="2">
    <source>
        <dbReference type="ARBA" id="ARBA00022703"/>
    </source>
</evidence>
<name>A0A8H3DKZ4_9AGAM</name>
<accession>A0A8H3DKZ4</accession>
<keyword evidence="2" id="KW-0053">Apoptosis</keyword>
<reference evidence="5" key="1">
    <citation type="submission" date="2021-01" db="EMBL/GenBank/DDBJ databases">
        <authorList>
            <person name="Kaushik A."/>
        </authorList>
    </citation>
    <scope>NUCLEOTIDE SEQUENCE</scope>
    <source>
        <strain evidence="5">AG6-10EEA</strain>
    </source>
</reference>
<dbReference type="PANTHER" id="PTHR48104">
    <property type="entry name" value="METACASPASE-4"/>
    <property type="match status" value="1"/>
</dbReference>
<organism evidence="5 6">
    <name type="scientific">Rhizoctonia solani</name>
    <dbReference type="NCBI Taxonomy" id="456999"/>
    <lineage>
        <taxon>Eukaryota</taxon>
        <taxon>Fungi</taxon>
        <taxon>Dikarya</taxon>
        <taxon>Basidiomycota</taxon>
        <taxon>Agaricomycotina</taxon>
        <taxon>Agaricomycetes</taxon>
        <taxon>Cantharellales</taxon>
        <taxon>Ceratobasidiaceae</taxon>
        <taxon>Rhizoctonia</taxon>
    </lineage>
</organism>
<dbReference type="GO" id="GO:0004197">
    <property type="term" value="F:cysteine-type endopeptidase activity"/>
    <property type="evidence" value="ECO:0007669"/>
    <property type="project" value="InterPro"/>
</dbReference>
<dbReference type="InterPro" id="IPR011600">
    <property type="entry name" value="Pept_C14_caspase"/>
</dbReference>
<proteinExistence type="inferred from homology"/>
<dbReference type="GO" id="GO:0006915">
    <property type="term" value="P:apoptotic process"/>
    <property type="evidence" value="ECO:0007669"/>
    <property type="project" value="UniProtKB-KW"/>
</dbReference>
<dbReference type="EMBL" id="CAJMXA010003945">
    <property type="protein sequence ID" value="CAE6528256.1"/>
    <property type="molecule type" value="Genomic_DNA"/>
</dbReference>
<keyword evidence="3" id="KW-0645">Protease</keyword>
<keyword evidence="3" id="KW-0378">Hydrolase</keyword>
<dbReference type="SUPFAM" id="SSF52129">
    <property type="entry name" value="Caspase-like"/>
    <property type="match status" value="1"/>
</dbReference>
<dbReference type="Gene3D" id="3.40.50.1460">
    <property type="match status" value="1"/>
</dbReference>
<dbReference type="GO" id="GO:0006508">
    <property type="term" value="P:proteolysis"/>
    <property type="evidence" value="ECO:0007669"/>
    <property type="project" value="InterPro"/>
</dbReference>
<evidence type="ECO:0000313" key="6">
    <source>
        <dbReference type="Proteomes" id="UP000663853"/>
    </source>
</evidence>
<sequence>MTSQSSSFSPQALLERLTGEHSSRGSDPTTLNNLSKPAKSNLHALVIGINQYLHHIQLQGAVNDATLFKSYLLNDLLVPEAQITTLFDTQATRAEIIRAFQNLATDPNIKRNDPVVIYYAGHGAEVRAPPNRRAAHGPLVQSLVPQDAGSTDLSAPGVPPIPDFTIASLLNQIATAKGDNITVIFDSCHSASITRIGLGWKPRSISSFLFFPLPDDIDSELLTEEPLISTRSLGTSQEGTEIRGMKSHVLLAACSSKGLAYEDLDMVPHHGYFTTALLKTLRSVGSARLTYKSCIQRLPKLEGPRTQDP</sequence>
<dbReference type="InterPro" id="IPR050452">
    <property type="entry name" value="Metacaspase"/>
</dbReference>
<gene>
    <name evidence="5" type="ORF">RDB_LOCUS163557</name>
</gene>
<comment type="caution">
    <text evidence="5">The sequence shown here is derived from an EMBL/GenBank/DDBJ whole genome shotgun (WGS) entry which is preliminary data.</text>
</comment>
<comment type="similarity">
    <text evidence="1">Belongs to the peptidase C14B family.</text>
</comment>
<dbReference type="PANTHER" id="PTHR48104:SF30">
    <property type="entry name" value="METACASPASE-1"/>
    <property type="match status" value="1"/>
</dbReference>
<dbReference type="InterPro" id="IPR029030">
    <property type="entry name" value="Caspase-like_dom_sf"/>
</dbReference>
<evidence type="ECO:0000256" key="3">
    <source>
        <dbReference type="ARBA" id="ARBA00022807"/>
    </source>
</evidence>
<evidence type="ECO:0000259" key="4">
    <source>
        <dbReference type="Pfam" id="PF00656"/>
    </source>
</evidence>
<feature type="domain" description="Peptidase C14 caspase" evidence="4">
    <location>
        <begin position="43"/>
        <end position="293"/>
    </location>
</feature>
<keyword evidence="3" id="KW-0788">Thiol protease</keyword>
<protein>
    <recommendedName>
        <fullName evidence="4">Peptidase C14 caspase domain-containing protein</fullName>
    </recommendedName>
</protein>
<dbReference type="Proteomes" id="UP000663853">
    <property type="component" value="Unassembled WGS sequence"/>
</dbReference>
<feature type="non-terminal residue" evidence="5">
    <location>
        <position position="1"/>
    </location>
</feature>
<evidence type="ECO:0000256" key="1">
    <source>
        <dbReference type="ARBA" id="ARBA00009005"/>
    </source>
</evidence>
<dbReference type="Pfam" id="PF00656">
    <property type="entry name" value="Peptidase_C14"/>
    <property type="match status" value="1"/>
</dbReference>
<dbReference type="AlphaFoldDB" id="A0A8H3DKZ4"/>
<dbReference type="GO" id="GO:0005737">
    <property type="term" value="C:cytoplasm"/>
    <property type="evidence" value="ECO:0007669"/>
    <property type="project" value="TreeGrafter"/>
</dbReference>
<evidence type="ECO:0000313" key="5">
    <source>
        <dbReference type="EMBL" id="CAE6528256.1"/>
    </source>
</evidence>